<keyword evidence="1" id="KW-0863">Zinc-finger</keyword>
<dbReference type="PROSITE" id="PS50158">
    <property type="entry name" value="ZF_CCHC"/>
    <property type="match status" value="1"/>
</dbReference>
<dbReference type="GO" id="GO:0008270">
    <property type="term" value="F:zinc ion binding"/>
    <property type="evidence" value="ECO:0007669"/>
    <property type="project" value="UniProtKB-KW"/>
</dbReference>
<dbReference type="GO" id="GO:0003676">
    <property type="term" value="F:nucleic acid binding"/>
    <property type="evidence" value="ECO:0007669"/>
    <property type="project" value="InterPro"/>
</dbReference>
<evidence type="ECO:0000313" key="4">
    <source>
        <dbReference type="EMBL" id="KAK2638125.1"/>
    </source>
</evidence>
<dbReference type="SUPFAM" id="SSF57756">
    <property type="entry name" value="Retrovirus zinc finger-like domains"/>
    <property type="match status" value="1"/>
</dbReference>
<keyword evidence="1" id="KW-0479">Metal-binding</keyword>
<dbReference type="InterPro" id="IPR001878">
    <property type="entry name" value="Znf_CCHC"/>
</dbReference>
<proteinExistence type="predicted"/>
<evidence type="ECO:0000256" key="2">
    <source>
        <dbReference type="SAM" id="MobiDB-lite"/>
    </source>
</evidence>
<keyword evidence="1" id="KW-0862">Zinc</keyword>
<sequence length="201" mass="22712">MKPIEVFKGGIDLARQMTATNHTVEHAIGSSLEIYCRWFHDRHRAVQSMHHQLTDAVHLVILKCVEKCGYITVNPVGWNVFSINRSGKQWIVDLAWKTYTCVDFYKRQTLIDTYSVPIMPIGHPFSWVVPVDIAERVVLNPLSRRQAGCLRGSRHASYSERTTTQSCKRCGQSGHNARRCPNPPLSSNGPSKVIPMNTAQV</sequence>
<dbReference type="Gene3D" id="4.10.60.10">
    <property type="entry name" value="Zinc finger, CCHC-type"/>
    <property type="match status" value="1"/>
</dbReference>
<dbReference type="AlphaFoldDB" id="A0AAD9TMB6"/>
<evidence type="ECO:0000256" key="1">
    <source>
        <dbReference type="PROSITE-ProRule" id="PRU00047"/>
    </source>
</evidence>
<keyword evidence="5" id="KW-1185">Reference proteome</keyword>
<name>A0AAD9TMB6_9ROSI</name>
<accession>A0AAD9TMB6</accession>
<feature type="domain" description="CCHC-type" evidence="3">
    <location>
        <begin position="167"/>
        <end position="182"/>
    </location>
</feature>
<evidence type="ECO:0000259" key="3">
    <source>
        <dbReference type="PROSITE" id="PS50158"/>
    </source>
</evidence>
<dbReference type="InterPro" id="IPR036875">
    <property type="entry name" value="Znf_CCHC_sf"/>
</dbReference>
<gene>
    <name evidence="4" type="ORF">Ddye_025920</name>
</gene>
<feature type="region of interest" description="Disordered" evidence="2">
    <location>
        <begin position="170"/>
        <end position="201"/>
    </location>
</feature>
<organism evidence="4 5">
    <name type="scientific">Dipteronia dyeriana</name>
    <dbReference type="NCBI Taxonomy" id="168575"/>
    <lineage>
        <taxon>Eukaryota</taxon>
        <taxon>Viridiplantae</taxon>
        <taxon>Streptophyta</taxon>
        <taxon>Embryophyta</taxon>
        <taxon>Tracheophyta</taxon>
        <taxon>Spermatophyta</taxon>
        <taxon>Magnoliopsida</taxon>
        <taxon>eudicotyledons</taxon>
        <taxon>Gunneridae</taxon>
        <taxon>Pentapetalae</taxon>
        <taxon>rosids</taxon>
        <taxon>malvids</taxon>
        <taxon>Sapindales</taxon>
        <taxon>Sapindaceae</taxon>
        <taxon>Hippocastanoideae</taxon>
        <taxon>Acereae</taxon>
        <taxon>Dipteronia</taxon>
    </lineage>
</organism>
<protein>
    <recommendedName>
        <fullName evidence="3">CCHC-type domain-containing protein</fullName>
    </recommendedName>
</protein>
<comment type="caution">
    <text evidence="4">The sequence shown here is derived from an EMBL/GenBank/DDBJ whole genome shotgun (WGS) entry which is preliminary data.</text>
</comment>
<dbReference type="Proteomes" id="UP001280121">
    <property type="component" value="Unassembled WGS sequence"/>
</dbReference>
<reference evidence="4" key="1">
    <citation type="journal article" date="2023" name="Plant J.">
        <title>Genome sequences and population genomics provide insights into the demographic history, inbreeding, and mutation load of two 'living fossil' tree species of Dipteronia.</title>
        <authorList>
            <person name="Feng Y."/>
            <person name="Comes H.P."/>
            <person name="Chen J."/>
            <person name="Zhu S."/>
            <person name="Lu R."/>
            <person name="Zhang X."/>
            <person name="Li P."/>
            <person name="Qiu J."/>
            <person name="Olsen K.M."/>
            <person name="Qiu Y."/>
        </authorList>
    </citation>
    <scope>NUCLEOTIDE SEQUENCE</scope>
    <source>
        <strain evidence="4">KIB01</strain>
    </source>
</reference>
<evidence type="ECO:0000313" key="5">
    <source>
        <dbReference type="Proteomes" id="UP001280121"/>
    </source>
</evidence>
<dbReference type="EMBL" id="JANJYI010000008">
    <property type="protein sequence ID" value="KAK2638125.1"/>
    <property type="molecule type" value="Genomic_DNA"/>
</dbReference>